<gene>
    <name evidence="2" type="ORF">IW245_007143</name>
</gene>
<name>A0A8J7GK33_9ACTN</name>
<dbReference type="InterPro" id="IPR041413">
    <property type="entry name" value="MLTR_LBD"/>
</dbReference>
<dbReference type="Proteomes" id="UP000622552">
    <property type="component" value="Unassembled WGS sequence"/>
</dbReference>
<dbReference type="SMART" id="SM00530">
    <property type="entry name" value="HTH_XRE"/>
    <property type="match status" value="1"/>
</dbReference>
<dbReference type="Gene3D" id="1.10.260.40">
    <property type="entry name" value="lambda repressor-like DNA-binding domains"/>
    <property type="match status" value="1"/>
</dbReference>
<reference evidence="2" key="1">
    <citation type="submission" date="2020-11" db="EMBL/GenBank/DDBJ databases">
        <title>Sequencing the genomes of 1000 actinobacteria strains.</title>
        <authorList>
            <person name="Klenk H.-P."/>
        </authorList>
    </citation>
    <scope>NUCLEOTIDE SEQUENCE</scope>
    <source>
        <strain evidence="2">DSM 45356</strain>
    </source>
</reference>
<evidence type="ECO:0000259" key="1">
    <source>
        <dbReference type="PROSITE" id="PS50943"/>
    </source>
</evidence>
<accession>A0A8J7GK33</accession>
<dbReference type="CDD" id="cd00093">
    <property type="entry name" value="HTH_XRE"/>
    <property type="match status" value="1"/>
</dbReference>
<evidence type="ECO:0000313" key="2">
    <source>
        <dbReference type="EMBL" id="MBG6140949.1"/>
    </source>
</evidence>
<protein>
    <submittedName>
        <fullName evidence="2">Transcriptional regulator with XRE-family HTH domain</fullName>
    </submittedName>
</protein>
<dbReference type="InterPro" id="IPR010982">
    <property type="entry name" value="Lambda_DNA-bd_dom_sf"/>
</dbReference>
<dbReference type="PROSITE" id="PS50943">
    <property type="entry name" value="HTH_CROC1"/>
    <property type="match status" value="1"/>
</dbReference>
<feature type="domain" description="HTH cro/C1-type" evidence="1">
    <location>
        <begin position="34"/>
        <end position="81"/>
    </location>
</feature>
<dbReference type="PANTHER" id="PTHR35010:SF2">
    <property type="entry name" value="BLL4672 PROTEIN"/>
    <property type="match status" value="1"/>
</dbReference>
<dbReference type="AlphaFoldDB" id="A0A8J7GK33"/>
<dbReference type="PANTHER" id="PTHR35010">
    <property type="entry name" value="BLL4672 PROTEIN-RELATED"/>
    <property type="match status" value="1"/>
</dbReference>
<dbReference type="GO" id="GO:0003677">
    <property type="term" value="F:DNA binding"/>
    <property type="evidence" value="ECO:0007669"/>
    <property type="project" value="InterPro"/>
</dbReference>
<dbReference type="Pfam" id="PF13560">
    <property type="entry name" value="HTH_31"/>
    <property type="match status" value="1"/>
</dbReference>
<evidence type="ECO:0000313" key="3">
    <source>
        <dbReference type="Proteomes" id="UP000622552"/>
    </source>
</evidence>
<dbReference type="SUPFAM" id="SSF47413">
    <property type="entry name" value="lambda repressor-like DNA-binding domains"/>
    <property type="match status" value="1"/>
</dbReference>
<dbReference type="Pfam" id="PF17765">
    <property type="entry name" value="MLTR_LBD"/>
    <property type="match status" value="1"/>
</dbReference>
<keyword evidence="3" id="KW-1185">Reference proteome</keyword>
<proteinExistence type="predicted"/>
<comment type="caution">
    <text evidence="2">The sequence shown here is derived from an EMBL/GenBank/DDBJ whole genome shotgun (WGS) entry which is preliminary data.</text>
</comment>
<organism evidence="2 3">
    <name type="scientific">Longispora fulva</name>
    <dbReference type="NCBI Taxonomy" id="619741"/>
    <lineage>
        <taxon>Bacteria</taxon>
        <taxon>Bacillati</taxon>
        <taxon>Actinomycetota</taxon>
        <taxon>Actinomycetes</taxon>
        <taxon>Micromonosporales</taxon>
        <taxon>Micromonosporaceae</taxon>
        <taxon>Longispora</taxon>
    </lineage>
</organism>
<dbReference type="RefSeq" id="WP_197007440.1">
    <property type="nucleotide sequence ID" value="NZ_BONS01000019.1"/>
</dbReference>
<dbReference type="Gene3D" id="3.30.450.180">
    <property type="match status" value="1"/>
</dbReference>
<dbReference type="InterPro" id="IPR001387">
    <property type="entry name" value="Cro/C1-type_HTH"/>
</dbReference>
<sequence>MDRTEFAHFLRACRARITPADVGLAPGARRRIPGLRREEVAQLTGMSADYYIRLEQGRGPHPSTQLLAALARALRLSSDERDHLYHLADQPPPAPSHPTGHVKPALLKLLDRLTDTPAQVLSDLGEILAQNPLAAALFRGGLGRNIIWDWFADPASRQLFPAEERAHHARAHVAHLRATTGRRRSPEVTDLVDRLLAVSDEFRTLWDAHEVAVRRADTKTVLHPSVGRIELDCEELLTPEHDQTLLLYSPRPGTDAAQKLELLRVVGVQDLGTSQETLSLFSAGAEPGPE</sequence>
<dbReference type="EMBL" id="JADOUF010000001">
    <property type="protein sequence ID" value="MBG6140949.1"/>
    <property type="molecule type" value="Genomic_DNA"/>
</dbReference>